<dbReference type="GeneID" id="70233516"/>
<dbReference type="Proteomes" id="UP000769157">
    <property type="component" value="Unassembled WGS sequence"/>
</dbReference>
<protein>
    <submittedName>
        <fullName evidence="2">Uncharacterized protein</fullName>
    </submittedName>
</protein>
<keyword evidence="3" id="KW-1185">Reference proteome</keyword>
<proteinExistence type="predicted"/>
<organism evidence="2 3">
    <name type="scientific">Ogataea philodendri</name>
    <dbReference type="NCBI Taxonomy" id="1378263"/>
    <lineage>
        <taxon>Eukaryota</taxon>
        <taxon>Fungi</taxon>
        <taxon>Dikarya</taxon>
        <taxon>Ascomycota</taxon>
        <taxon>Saccharomycotina</taxon>
        <taxon>Pichiomycetes</taxon>
        <taxon>Pichiales</taxon>
        <taxon>Pichiaceae</taxon>
        <taxon>Ogataea</taxon>
    </lineage>
</organism>
<reference evidence="2" key="1">
    <citation type="journal article" date="2021" name="Open Biol.">
        <title>Shared evolutionary footprints suggest mitochondrial oxidative damage underlies multiple complex I losses in fungi.</title>
        <authorList>
            <person name="Schikora-Tamarit M.A."/>
            <person name="Marcet-Houben M."/>
            <person name="Nosek J."/>
            <person name="Gabaldon T."/>
        </authorList>
    </citation>
    <scope>NUCLEOTIDE SEQUENCE</scope>
    <source>
        <strain evidence="2">CBS6075</strain>
    </source>
</reference>
<accession>A0A9P8PCN9</accession>
<gene>
    <name evidence="2" type="ORF">OGAPHI_001548</name>
</gene>
<dbReference type="AlphaFoldDB" id="A0A9P8PCN9"/>
<evidence type="ECO:0000256" key="1">
    <source>
        <dbReference type="ARBA" id="ARBA00004173"/>
    </source>
</evidence>
<evidence type="ECO:0000313" key="3">
    <source>
        <dbReference type="Proteomes" id="UP000769157"/>
    </source>
</evidence>
<comment type="subcellular location">
    <subcellularLocation>
        <location evidence="1">Mitochondrion</location>
    </subcellularLocation>
</comment>
<dbReference type="RefSeq" id="XP_046063690.1">
    <property type="nucleotide sequence ID" value="XM_046202322.1"/>
</dbReference>
<comment type="caution">
    <text evidence="2">The sequence shown here is derived from an EMBL/GenBank/DDBJ whole genome shotgun (WGS) entry which is preliminary data.</text>
</comment>
<name>A0A9P8PCN9_9ASCO</name>
<dbReference type="GO" id="GO:0005739">
    <property type="term" value="C:mitochondrion"/>
    <property type="evidence" value="ECO:0007669"/>
    <property type="project" value="UniProtKB-SubCell"/>
</dbReference>
<dbReference type="OrthoDB" id="185373at2759"/>
<dbReference type="Pfam" id="PF13812">
    <property type="entry name" value="PPR_3"/>
    <property type="match status" value="1"/>
</dbReference>
<evidence type="ECO:0000313" key="2">
    <source>
        <dbReference type="EMBL" id="KAH3669427.1"/>
    </source>
</evidence>
<dbReference type="EMBL" id="JAEUBE010000137">
    <property type="protein sequence ID" value="KAH3669427.1"/>
    <property type="molecule type" value="Genomic_DNA"/>
</dbReference>
<sequence length="445" mass="52195">MNISRLFSSSVVRHNRLADLRHKLRKSSKSTNFYSESDLGSNSEVHVVRQFRRLVPEQLSRDTTAWEQLNAEKDLRELPEVPEQLTADSLDEYISELNRVKTRKFEDYPEFISTAFDKIVQSGLLREISKYNPILQYYSIAHDYGSIKKTMALLNERKIYPTTDSFNYILGPMRTASHRKKYTVITMYLKQMEIYNQRLNLSTCYILFECLDRQRKPVYEYLVENRCSLDPILPAVLRYRYEVEKSSFETLVEELRSKKPAFRSNPKVVAELVNILLMENNPDKAWEFAYESLEEGLDELPPAVLVHFVAYFAKNNQFYNAVAMINAFQNFFLGRKVHKVYQILALEMLNRPNSENWSMLTRRFCLDAKTSFNKTFLTTQELSKIAEKAHSYGYSDFVPDKLSIDEYDKTAELFNRLQWPNHHHPLFALEANTPMFQQAAAIFAC</sequence>
<reference evidence="2" key="2">
    <citation type="submission" date="2021-01" db="EMBL/GenBank/DDBJ databases">
        <authorList>
            <person name="Schikora-Tamarit M.A."/>
        </authorList>
    </citation>
    <scope>NUCLEOTIDE SEQUENCE</scope>
    <source>
        <strain evidence="2">CBS6075</strain>
    </source>
</reference>
<dbReference type="InterPro" id="IPR002885">
    <property type="entry name" value="PPR_rpt"/>
</dbReference>